<evidence type="ECO:0000313" key="3">
    <source>
        <dbReference type="Proteomes" id="UP001153076"/>
    </source>
</evidence>
<proteinExistence type="predicted"/>
<dbReference type="AlphaFoldDB" id="A0A9Q1KPH9"/>
<name>A0A9Q1KPH9_9CARY</name>
<dbReference type="Proteomes" id="UP001153076">
    <property type="component" value="Unassembled WGS sequence"/>
</dbReference>
<sequence>MLIRPDSFPSQGLTRTPFTFPSQTLQRTSFPELYHPAHPSPATAAPRHPVVACEVHWSAPIEGIVKLVSDSADHVKKHRGPTLLFDVHARALEDRVPIFFNEHGQPIGPTEKACDEFSKFLGTIAYEHSWVPLIYTNWHKVPDKDKMWEYVNGIIVNENGEFLGFARLFYWIHWQFWNICTDEEEREKMHRREKKEEREESIGSIKRCWRPKLYMSNSHSLNLYNGNQLLCHRNRPSPAFQPLAAALDHQSPSFVLLFLFVLASCTIAQDYEEMESKDEPDVEIIDISSDSEDDDSHGRISPVVSQPIPKPNLSLSSVHPNVADR</sequence>
<dbReference type="OrthoDB" id="1741774at2759"/>
<comment type="caution">
    <text evidence="2">The sequence shown here is derived from an EMBL/GenBank/DDBJ whole genome shotgun (WGS) entry which is preliminary data.</text>
</comment>
<protein>
    <submittedName>
        <fullName evidence="2">Uncharacterized protein</fullName>
    </submittedName>
</protein>
<dbReference type="EMBL" id="JAKOGI010000054">
    <property type="protein sequence ID" value="KAJ8446481.1"/>
    <property type="molecule type" value="Genomic_DNA"/>
</dbReference>
<accession>A0A9Q1KPH9</accession>
<dbReference type="PANTHER" id="PTHR33144:SF16">
    <property type="entry name" value="OS02G0129000 PROTEIN"/>
    <property type="match status" value="1"/>
</dbReference>
<dbReference type="PANTHER" id="PTHR33144">
    <property type="entry name" value="OS10G0409366 PROTEIN-RELATED"/>
    <property type="match status" value="1"/>
</dbReference>
<feature type="compositionally biased region" description="Polar residues" evidence="1">
    <location>
        <begin position="8"/>
        <end position="20"/>
    </location>
</feature>
<keyword evidence="3" id="KW-1185">Reference proteome</keyword>
<feature type="region of interest" description="Disordered" evidence="1">
    <location>
        <begin position="1"/>
        <end position="20"/>
    </location>
</feature>
<feature type="region of interest" description="Disordered" evidence="1">
    <location>
        <begin position="273"/>
        <end position="325"/>
    </location>
</feature>
<feature type="compositionally biased region" description="Acidic residues" evidence="1">
    <location>
        <begin position="273"/>
        <end position="295"/>
    </location>
</feature>
<evidence type="ECO:0000256" key="1">
    <source>
        <dbReference type="SAM" id="MobiDB-lite"/>
    </source>
</evidence>
<gene>
    <name evidence="2" type="ORF">Cgig2_028448</name>
</gene>
<organism evidence="2 3">
    <name type="scientific">Carnegiea gigantea</name>
    <dbReference type="NCBI Taxonomy" id="171969"/>
    <lineage>
        <taxon>Eukaryota</taxon>
        <taxon>Viridiplantae</taxon>
        <taxon>Streptophyta</taxon>
        <taxon>Embryophyta</taxon>
        <taxon>Tracheophyta</taxon>
        <taxon>Spermatophyta</taxon>
        <taxon>Magnoliopsida</taxon>
        <taxon>eudicotyledons</taxon>
        <taxon>Gunneridae</taxon>
        <taxon>Pentapetalae</taxon>
        <taxon>Caryophyllales</taxon>
        <taxon>Cactineae</taxon>
        <taxon>Cactaceae</taxon>
        <taxon>Cactoideae</taxon>
        <taxon>Echinocereeae</taxon>
        <taxon>Carnegiea</taxon>
    </lineage>
</organism>
<evidence type="ECO:0000313" key="2">
    <source>
        <dbReference type="EMBL" id="KAJ8446481.1"/>
    </source>
</evidence>
<reference evidence="2" key="1">
    <citation type="submission" date="2022-04" db="EMBL/GenBank/DDBJ databases">
        <title>Carnegiea gigantea Genome sequencing and assembly v2.</title>
        <authorList>
            <person name="Copetti D."/>
            <person name="Sanderson M.J."/>
            <person name="Burquez A."/>
            <person name="Wojciechowski M.F."/>
        </authorList>
    </citation>
    <scope>NUCLEOTIDE SEQUENCE</scope>
    <source>
        <strain evidence="2">SGP5-SGP5p</strain>
        <tissue evidence="2">Aerial part</tissue>
    </source>
</reference>